<evidence type="ECO:0000313" key="1">
    <source>
        <dbReference type="EMBL" id="GHE09648.1"/>
    </source>
</evidence>
<organism evidence="1 2">
    <name type="scientific">Streptomyces alanosinicus</name>
    <dbReference type="NCBI Taxonomy" id="68171"/>
    <lineage>
        <taxon>Bacteria</taxon>
        <taxon>Bacillati</taxon>
        <taxon>Actinomycetota</taxon>
        <taxon>Actinomycetes</taxon>
        <taxon>Kitasatosporales</taxon>
        <taxon>Streptomycetaceae</taxon>
        <taxon>Streptomyces</taxon>
    </lineage>
</organism>
<comment type="caution">
    <text evidence="1">The sequence shown here is derived from an EMBL/GenBank/DDBJ whole genome shotgun (WGS) entry which is preliminary data.</text>
</comment>
<dbReference type="EMBL" id="BMVG01000020">
    <property type="protein sequence ID" value="GHE09648.1"/>
    <property type="molecule type" value="Genomic_DNA"/>
</dbReference>
<dbReference type="Proteomes" id="UP000655443">
    <property type="component" value="Unassembled WGS sequence"/>
</dbReference>
<reference evidence="1" key="1">
    <citation type="journal article" date="2014" name="Int. J. Syst. Evol. Microbiol.">
        <title>Complete genome sequence of Corynebacterium casei LMG S-19264T (=DSM 44701T), isolated from a smear-ripened cheese.</title>
        <authorList>
            <consortium name="US DOE Joint Genome Institute (JGI-PGF)"/>
            <person name="Walter F."/>
            <person name="Albersmeier A."/>
            <person name="Kalinowski J."/>
            <person name="Ruckert C."/>
        </authorList>
    </citation>
    <scope>NUCLEOTIDE SEQUENCE</scope>
    <source>
        <strain evidence="1">JCM 4714</strain>
    </source>
</reference>
<evidence type="ECO:0008006" key="3">
    <source>
        <dbReference type="Google" id="ProtNLM"/>
    </source>
</evidence>
<accession>A0A918YNQ9</accession>
<reference evidence="1" key="2">
    <citation type="submission" date="2020-09" db="EMBL/GenBank/DDBJ databases">
        <authorList>
            <person name="Sun Q."/>
            <person name="Ohkuma M."/>
        </authorList>
    </citation>
    <scope>NUCLEOTIDE SEQUENCE</scope>
    <source>
        <strain evidence="1">JCM 4714</strain>
    </source>
</reference>
<gene>
    <name evidence="1" type="ORF">GCM10010339_62710</name>
</gene>
<keyword evidence="2" id="KW-1185">Reference proteome</keyword>
<proteinExistence type="predicted"/>
<name>A0A918YNQ9_9ACTN</name>
<dbReference type="AlphaFoldDB" id="A0A918YNQ9"/>
<protein>
    <recommendedName>
        <fullName evidence="3">Helicase-associated domain-containing protein</fullName>
    </recommendedName>
</protein>
<evidence type="ECO:0000313" key="2">
    <source>
        <dbReference type="Proteomes" id="UP000655443"/>
    </source>
</evidence>
<sequence>MPTPYGPQLVAHGALPLPARRAADRGAPAIVGHGIACRLRVRERARTGWSGPWAVRSAWRGKGGCAAPWHSSGSERGVGPISRSHVETVPDGSEVNLGVLLSNAKTRRARLSTTQLQRLASLGLQWATHTLG</sequence>